<evidence type="ECO:0000313" key="5">
    <source>
        <dbReference type="EMBL" id="QXQ16027.1"/>
    </source>
</evidence>
<keyword evidence="1 2" id="KW-0238">DNA-binding</keyword>
<proteinExistence type="predicted"/>
<dbReference type="InterPro" id="IPR009057">
    <property type="entry name" value="Homeodomain-like_sf"/>
</dbReference>
<dbReference type="PROSITE" id="PS50977">
    <property type="entry name" value="HTH_TETR_2"/>
    <property type="match status" value="1"/>
</dbReference>
<dbReference type="Pfam" id="PF00440">
    <property type="entry name" value="TetR_N"/>
    <property type="match status" value="1"/>
</dbReference>
<dbReference type="InterPro" id="IPR001647">
    <property type="entry name" value="HTH_TetR"/>
</dbReference>
<organism evidence="5 6">
    <name type="scientific">Skermania pinensis</name>
    <dbReference type="NCBI Taxonomy" id="39122"/>
    <lineage>
        <taxon>Bacteria</taxon>
        <taxon>Bacillati</taxon>
        <taxon>Actinomycetota</taxon>
        <taxon>Actinomycetes</taxon>
        <taxon>Mycobacteriales</taxon>
        <taxon>Gordoniaceae</taxon>
        <taxon>Skermania</taxon>
    </lineage>
</organism>
<dbReference type="Gene3D" id="1.10.357.10">
    <property type="entry name" value="Tetracycline Repressor, domain 2"/>
    <property type="match status" value="1"/>
</dbReference>
<dbReference type="RefSeq" id="WP_066474747.1">
    <property type="nucleotide sequence ID" value="NZ_CBCRUZ010000007.1"/>
</dbReference>
<feature type="region of interest" description="Disordered" evidence="3">
    <location>
        <begin position="1"/>
        <end position="20"/>
    </location>
</feature>
<gene>
    <name evidence="5" type="ORF">KV203_17530</name>
</gene>
<dbReference type="Proteomes" id="UP000887023">
    <property type="component" value="Chromosome"/>
</dbReference>
<feature type="DNA-binding region" description="H-T-H motif" evidence="2">
    <location>
        <begin position="40"/>
        <end position="59"/>
    </location>
</feature>
<protein>
    <submittedName>
        <fullName evidence="5">TetR/AcrR family transcriptional regulator</fullName>
    </submittedName>
</protein>
<accession>A0ABX8SE20</accession>
<feature type="domain" description="HTH tetR-type" evidence="4">
    <location>
        <begin position="17"/>
        <end position="77"/>
    </location>
</feature>
<reference evidence="5" key="1">
    <citation type="submission" date="2021-07" db="EMBL/GenBank/DDBJ databases">
        <title>Candidatus Kaistella beijingensis sp. nov. isolated from a municipal wastewater treatment plant is involved in sludge foaming.</title>
        <authorList>
            <person name="Song Y."/>
            <person name="Liu S.-J."/>
        </authorList>
    </citation>
    <scope>NUCLEOTIDE SEQUENCE</scope>
    <source>
        <strain evidence="5">DSM 43998</strain>
    </source>
</reference>
<dbReference type="PANTHER" id="PTHR30055:SF209">
    <property type="entry name" value="POSSIBLE TRANSCRIPTIONAL REGULATORY PROTEIN (PROBABLY TETR-FAMILY)"/>
    <property type="match status" value="1"/>
</dbReference>
<evidence type="ECO:0000256" key="1">
    <source>
        <dbReference type="ARBA" id="ARBA00023125"/>
    </source>
</evidence>
<dbReference type="SUPFAM" id="SSF46689">
    <property type="entry name" value="Homeodomain-like"/>
    <property type="match status" value="1"/>
</dbReference>
<evidence type="ECO:0000259" key="4">
    <source>
        <dbReference type="PROSITE" id="PS50977"/>
    </source>
</evidence>
<dbReference type="InterPro" id="IPR050109">
    <property type="entry name" value="HTH-type_TetR-like_transc_reg"/>
</dbReference>
<dbReference type="EMBL" id="CP079105">
    <property type="protein sequence ID" value="QXQ16027.1"/>
    <property type="molecule type" value="Genomic_DNA"/>
</dbReference>
<evidence type="ECO:0000256" key="2">
    <source>
        <dbReference type="PROSITE-ProRule" id="PRU00335"/>
    </source>
</evidence>
<sequence>MADVGNGPGRRRRSNGDESRERILDAASEIASMRGYSGTSIAAVSKVSGLPPSSIYWHFADKDDLLAAVIERSYGAWVAVVTSPLGAEDGNYAHVLAQQALRSLRAAPDFLRLGLMLVLEHRPEEPKARAMYLQVRDGARSLIRENLRSHYPDLDDRSVQLLANYALATADGLFVAGEASNLEDDLPAQFDLLATSISQLAEQLGQTSSNRKETP</sequence>
<evidence type="ECO:0000256" key="3">
    <source>
        <dbReference type="SAM" id="MobiDB-lite"/>
    </source>
</evidence>
<keyword evidence="6" id="KW-1185">Reference proteome</keyword>
<dbReference type="PRINTS" id="PR00455">
    <property type="entry name" value="HTHTETR"/>
</dbReference>
<evidence type="ECO:0000313" key="6">
    <source>
        <dbReference type="Proteomes" id="UP000887023"/>
    </source>
</evidence>
<name>A0ABX8SE20_9ACTN</name>
<dbReference type="PANTHER" id="PTHR30055">
    <property type="entry name" value="HTH-TYPE TRANSCRIPTIONAL REGULATOR RUTR"/>
    <property type="match status" value="1"/>
</dbReference>